<evidence type="ECO:0000256" key="4">
    <source>
        <dbReference type="ARBA" id="ARBA00022692"/>
    </source>
</evidence>
<dbReference type="Gene3D" id="1.10.3720.10">
    <property type="entry name" value="MetI-like"/>
    <property type="match status" value="1"/>
</dbReference>
<sequence length="317" mass="34578">MSDIVQRGSFELTLRRVLSDRAGMLSLAFIVVLALFAIGADAIAYVVGHSPVEQFRDTGLTPQGLPVPPSPEFLMGTDQLGRDVLVRLAYGARVSLLIGVIASLLAACIGVTVGVLAGYFGGWVDVVLGRMMDFVMSIPVLLCMLSLVSVFGTSIPLSVSVIVFFSWTIMGRVIRGQVMSLREREFVMASRTLGAGHLSIMVIDILPNLSVPIIIYTTMMIPTSIIFESTLSFLGLGIVPPAPSWGGMLSEAANNSIYMFAWWLILFPSVILLLTTLSFNILGDTLRDALDPKANFRPVKMRWRIWPKRSRPKGDAK</sequence>
<dbReference type="Proteomes" id="UP001265259">
    <property type="component" value="Unassembled WGS sequence"/>
</dbReference>
<feature type="transmembrane region" description="Helical" evidence="9">
    <location>
        <begin position="132"/>
        <end position="151"/>
    </location>
</feature>
<evidence type="ECO:0000256" key="2">
    <source>
        <dbReference type="ARBA" id="ARBA00022448"/>
    </source>
</evidence>
<feature type="transmembrane region" description="Helical" evidence="9">
    <location>
        <begin position="186"/>
        <end position="207"/>
    </location>
</feature>
<evidence type="ECO:0000256" key="1">
    <source>
        <dbReference type="ARBA" id="ARBA00004651"/>
    </source>
</evidence>
<feature type="transmembrane region" description="Helical" evidence="9">
    <location>
        <begin position="260"/>
        <end position="282"/>
    </location>
</feature>
<evidence type="ECO:0000256" key="5">
    <source>
        <dbReference type="ARBA" id="ARBA00022856"/>
    </source>
</evidence>
<evidence type="ECO:0000313" key="11">
    <source>
        <dbReference type="EMBL" id="MDT0684493.1"/>
    </source>
</evidence>
<keyword evidence="2 9" id="KW-0813">Transport</keyword>
<dbReference type="PANTHER" id="PTHR43386">
    <property type="entry name" value="OLIGOPEPTIDE TRANSPORT SYSTEM PERMEASE PROTEIN APPC"/>
    <property type="match status" value="1"/>
</dbReference>
<accession>A0ABU3DLN7</accession>
<gene>
    <name evidence="11" type="ORF">RM543_17560</name>
</gene>
<dbReference type="InterPro" id="IPR050366">
    <property type="entry name" value="BP-dependent_transpt_permease"/>
</dbReference>
<comment type="similarity">
    <text evidence="9">Belongs to the binding-protein-dependent transport system permease family.</text>
</comment>
<dbReference type="PROSITE" id="PS50928">
    <property type="entry name" value="ABC_TM1"/>
    <property type="match status" value="1"/>
</dbReference>
<keyword evidence="8 9" id="KW-0472">Membrane</keyword>
<keyword evidence="4 9" id="KW-0812">Transmembrane</keyword>
<keyword evidence="12" id="KW-1185">Reference proteome</keyword>
<evidence type="ECO:0000256" key="6">
    <source>
        <dbReference type="ARBA" id="ARBA00022927"/>
    </source>
</evidence>
<feature type="transmembrane region" description="Helical" evidence="9">
    <location>
        <begin position="24"/>
        <end position="47"/>
    </location>
</feature>
<keyword evidence="7 9" id="KW-1133">Transmembrane helix</keyword>
<feature type="transmembrane region" description="Helical" evidence="9">
    <location>
        <begin position="96"/>
        <end position="120"/>
    </location>
</feature>
<proteinExistence type="inferred from homology"/>
<reference evidence="11 12" key="1">
    <citation type="submission" date="2023-09" db="EMBL/GenBank/DDBJ databases">
        <authorList>
            <person name="Rey-Velasco X."/>
        </authorList>
    </citation>
    <scope>NUCLEOTIDE SEQUENCE [LARGE SCALE GENOMIC DNA]</scope>
    <source>
        <strain evidence="11 12">F158</strain>
    </source>
</reference>
<feature type="domain" description="ABC transmembrane type-1" evidence="10">
    <location>
        <begin position="92"/>
        <end position="283"/>
    </location>
</feature>
<dbReference type="Pfam" id="PF00528">
    <property type="entry name" value="BPD_transp_1"/>
    <property type="match status" value="1"/>
</dbReference>
<evidence type="ECO:0000259" key="10">
    <source>
        <dbReference type="PROSITE" id="PS50928"/>
    </source>
</evidence>
<evidence type="ECO:0000256" key="7">
    <source>
        <dbReference type="ARBA" id="ARBA00022989"/>
    </source>
</evidence>
<dbReference type="RefSeq" id="WP_311694057.1">
    <property type="nucleotide sequence ID" value="NZ_JAVRHL010000005.1"/>
</dbReference>
<feature type="transmembrane region" description="Helical" evidence="9">
    <location>
        <begin position="213"/>
        <end position="239"/>
    </location>
</feature>
<keyword evidence="3" id="KW-1003">Cell membrane</keyword>
<dbReference type="InterPro" id="IPR000515">
    <property type="entry name" value="MetI-like"/>
</dbReference>
<comment type="caution">
    <text evidence="11">The sequence shown here is derived from an EMBL/GenBank/DDBJ whole genome shotgun (WGS) entry which is preliminary data.</text>
</comment>
<evidence type="ECO:0000256" key="8">
    <source>
        <dbReference type="ARBA" id="ARBA00023136"/>
    </source>
</evidence>
<name>A0ABU3DLN7_9RHOB</name>
<evidence type="ECO:0000256" key="3">
    <source>
        <dbReference type="ARBA" id="ARBA00022475"/>
    </source>
</evidence>
<dbReference type="InterPro" id="IPR035906">
    <property type="entry name" value="MetI-like_sf"/>
</dbReference>
<comment type="subcellular location">
    <subcellularLocation>
        <location evidence="1 9">Cell membrane</location>
        <topology evidence="1 9">Multi-pass membrane protein</topology>
    </subcellularLocation>
</comment>
<dbReference type="CDD" id="cd06261">
    <property type="entry name" value="TM_PBP2"/>
    <property type="match status" value="1"/>
</dbReference>
<keyword evidence="6" id="KW-0653">Protein transport</keyword>
<evidence type="ECO:0000313" key="12">
    <source>
        <dbReference type="Proteomes" id="UP001265259"/>
    </source>
</evidence>
<evidence type="ECO:0000256" key="9">
    <source>
        <dbReference type="RuleBase" id="RU363032"/>
    </source>
</evidence>
<dbReference type="SUPFAM" id="SSF161098">
    <property type="entry name" value="MetI-like"/>
    <property type="match status" value="1"/>
</dbReference>
<dbReference type="PANTHER" id="PTHR43386:SF1">
    <property type="entry name" value="D,D-DIPEPTIDE TRANSPORT SYSTEM PERMEASE PROTEIN DDPC-RELATED"/>
    <property type="match status" value="1"/>
</dbReference>
<organism evidence="11 12">
    <name type="scientific">Tropicimonas omnivorans</name>
    <dbReference type="NCBI Taxonomy" id="3075590"/>
    <lineage>
        <taxon>Bacteria</taxon>
        <taxon>Pseudomonadati</taxon>
        <taxon>Pseudomonadota</taxon>
        <taxon>Alphaproteobacteria</taxon>
        <taxon>Rhodobacterales</taxon>
        <taxon>Roseobacteraceae</taxon>
        <taxon>Tropicimonas</taxon>
    </lineage>
</organism>
<protein>
    <submittedName>
        <fullName evidence="11">ABC transporter permease</fullName>
    </submittedName>
</protein>
<dbReference type="EMBL" id="JAVRHL010000005">
    <property type="protein sequence ID" value="MDT0684493.1"/>
    <property type="molecule type" value="Genomic_DNA"/>
</dbReference>
<feature type="transmembrane region" description="Helical" evidence="9">
    <location>
        <begin position="157"/>
        <end position="174"/>
    </location>
</feature>
<keyword evidence="5" id="KW-0571">Peptide transport</keyword>